<organism evidence="1 4">
    <name type="scientific">Micromonospora terminaliae</name>
    <dbReference type="NCBI Taxonomy" id="1914461"/>
    <lineage>
        <taxon>Bacteria</taxon>
        <taxon>Bacillati</taxon>
        <taxon>Actinomycetota</taxon>
        <taxon>Actinomycetes</taxon>
        <taxon>Micromonosporales</taxon>
        <taxon>Micromonosporaceae</taxon>
        <taxon>Micromonospora</taxon>
    </lineage>
</organism>
<evidence type="ECO:0000313" key="4">
    <source>
        <dbReference type="Proteomes" id="UP000477779"/>
    </source>
</evidence>
<evidence type="ECO:0000313" key="2">
    <source>
        <dbReference type="EMBL" id="QGL47123.1"/>
    </source>
</evidence>
<proteinExistence type="predicted"/>
<dbReference type="Proteomes" id="UP000402241">
    <property type="component" value="Chromosome"/>
</dbReference>
<name>A0AAJ2ZDS9_9ACTN</name>
<keyword evidence="3" id="KW-1185">Reference proteome</keyword>
<dbReference type="EMBL" id="JAAHBZ010000003">
    <property type="protein sequence ID" value="NES28132.1"/>
    <property type="molecule type" value="Genomic_DNA"/>
</dbReference>
<gene>
    <name evidence="1" type="ORF">G3561_11320</name>
    <name evidence="2" type="ORF">GCE86_08710</name>
</gene>
<dbReference type="EMBL" id="CP045309">
    <property type="protein sequence ID" value="QGL47123.1"/>
    <property type="molecule type" value="Genomic_DNA"/>
</dbReference>
<accession>A0AAJ2ZDS9</accession>
<evidence type="ECO:0000313" key="1">
    <source>
        <dbReference type="EMBL" id="NES28132.1"/>
    </source>
</evidence>
<dbReference type="Proteomes" id="UP000477779">
    <property type="component" value="Unassembled WGS sequence"/>
</dbReference>
<reference evidence="2 3" key="1">
    <citation type="submission" date="2019-10" db="EMBL/GenBank/DDBJ databases">
        <title>Genome Sequence of Micromonospora terminaliae DSM 101760.</title>
        <authorList>
            <person name="Guo L."/>
        </authorList>
    </citation>
    <scope>NUCLEOTIDE SEQUENCE [LARGE SCALE GENOMIC DNA]</scope>
    <source>
        <strain evidence="2 3">DSM 101760</strain>
    </source>
</reference>
<dbReference type="RefSeq" id="WP_154226468.1">
    <property type="nucleotide sequence ID" value="NZ_CP045309.1"/>
</dbReference>
<sequence length="166" mass="18873">MKTHHPNPRRLVYGHAQLHDCLAFADANTATEEAEEIKALAAARTWGEARQVQMTHLWNPAGPECYEPEDDDYADGKPFDINELGTVMEGDWPRMVTERALELLPEDLQDRFGKRQFTAHNGDFLEIPIDHESELVAELRERGYEVTRDDELINVLDGRSFSPLAG</sequence>
<dbReference type="AlphaFoldDB" id="A0AAJ2ZDS9"/>
<protein>
    <submittedName>
        <fullName evidence="1">Uncharacterized protein</fullName>
    </submittedName>
</protein>
<evidence type="ECO:0000313" key="3">
    <source>
        <dbReference type="Proteomes" id="UP000402241"/>
    </source>
</evidence>
<reference evidence="1 4" key="2">
    <citation type="submission" date="2020-02" db="EMBL/GenBank/DDBJ databases">
        <title>WGS of Micromonospora spp. isolated from hot spring.</title>
        <authorList>
            <person name="Thawai C."/>
        </authorList>
    </citation>
    <scope>NUCLEOTIDE SEQUENCE [LARGE SCALE GENOMIC DNA]</scope>
    <source>
        <strain evidence="1 4">TMS7</strain>
    </source>
</reference>